<dbReference type="GeneID" id="76425053"/>
<dbReference type="EMBL" id="CP036172">
    <property type="protein sequence ID" value="QSZ68122.1"/>
    <property type="molecule type" value="Genomic_DNA"/>
</dbReference>
<dbReference type="AlphaFoldDB" id="A0A8A3S7V8"/>
<dbReference type="Proteomes" id="UP001042704">
    <property type="component" value="Chromosome"/>
</dbReference>
<evidence type="ECO:0000313" key="2">
    <source>
        <dbReference type="Proteomes" id="UP001042704"/>
    </source>
</evidence>
<gene>
    <name evidence="1" type="ORF">RJ40_11755</name>
</gene>
<proteinExistence type="predicted"/>
<sequence length="118" mass="12537">MDPKTAVLNYQYGERAKSELLLASKLIAGMPSFPNGEKMGGKRMLLMVLDGVRSEIAFAHGSTGHDGFRKALEALDSAISAVEGLNFEEAVPKMAEAISASTTVAQESWEALTGHGLL</sequence>
<dbReference type="KEGG" id="maqe:RJ40_11755"/>
<evidence type="ECO:0000313" key="1">
    <source>
        <dbReference type="EMBL" id="QSZ68122.1"/>
    </source>
</evidence>
<accession>A0A8A3S7V8</accession>
<keyword evidence="2" id="KW-1185">Reference proteome</keyword>
<dbReference type="RefSeq" id="WP_265581057.1">
    <property type="nucleotide sequence ID" value="NZ_CP036172.1"/>
</dbReference>
<name>A0A8A3S7V8_9EURY</name>
<reference evidence="1" key="2">
    <citation type="submission" date="2019-02" db="EMBL/GenBank/DDBJ databases">
        <authorList>
            <person name="Chen S.-C."/>
            <person name="Chien H.-H."/>
            <person name="Lai M.-C."/>
        </authorList>
    </citation>
    <scope>NUCLEOTIDE SEQUENCE</scope>
    <source>
        <strain evidence="1">N2F9704</strain>
    </source>
</reference>
<protein>
    <submittedName>
        <fullName evidence="1">Uncharacterized protein</fullName>
    </submittedName>
</protein>
<organism evidence="1 2">
    <name type="scientific">Methanofollis aquaemaris</name>
    <dbReference type="NCBI Taxonomy" id="126734"/>
    <lineage>
        <taxon>Archaea</taxon>
        <taxon>Methanobacteriati</taxon>
        <taxon>Methanobacteriota</taxon>
        <taxon>Stenosarchaea group</taxon>
        <taxon>Methanomicrobia</taxon>
        <taxon>Methanomicrobiales</taxon>
        <taxon>Methanomicrobiaceae</taxon>
        <taxon>Methanofollis</taxon>
    </lineage>
</organism>
<reference evidence="1" key="1">
    <citation type="journal article" date="2001" name="Int. J. Syst. Evol. Microbiol.">
        <title>Methanofollis aquaemaris sp. nov., a methanogen isolated from an aquaculture fish pond.</title>
        <authorList>
            <person name="Lai M.C."/>
            <person name="Chen S.C."/>
        </authorList>
    </citation>
    <scope>NUCLEOTIDE SEQUENCE</scope>
    <source>
        <strain evidence="1">N2F9704</strain>
    </source>
</reference>